<feature type="non-terminal residue" evidence="1">
    <location>
        <position position="1"/>
    </location>
</feature>
<name>A0A5J4R3M9_9ZZZZ</name>
<comment type="caution">
    <text evidence="1">The sequence shown here is derived from an EMBL/GenBank/DDBJ whole genome shotgun (WGS) entry which is preliminary data.</text>
</comment>
<evidence type="ECO:0008006" key="2">
    <source>
        <dbReference type="Google" id="ProtNLM"/>
    </source>
</evidence>
<proteinExistence type="predicted"/>
<protein>
    <recommendedName>
        <fullName evidence="2">Xanthan lyase</fullName>
    </recommendedName>
</protein>
<sequence length="275" mass="31076">YDALDHGVPYKEDISYIGSMKEFRRSVPWMDDDASGFGDSRSNYETMVIAGNTFDYPAIHGEAILKAGYSFVSCSDEAVEHKSINMNDYKWVDLILGKERQTKTGRGGVIPLEFKTFTKEMQEAVTDYCHSGGNIFVSGAFIASDLWDTPLTNKEDRDFATNVLKYKWRTGQAAITGKVKSVPSPYSSFTGRYTYYNELNPESYVVESPDAIEPATSDAYTIFRYIENNLSAGVAYKGDYKTCVLGFPFESLRTAKEREVLMKNILDFFDDNLIR</sequence>
<evidence type="ECO:0000313" key="1">
    <source>
        <dbReference type="EMBL" id="KAA6327571.1"/>
    </source>
</evidence>
<gene>
    <name evidence="1" type="ORF">EZS27_023455</name>
</gene>
<dbReference type="EMBL" id="SNRY01001969">
    <property type="protein sequence ID" value="KAA6327571.1"/>
    <property type="molecule type" value="Genomic_DNA"/>
</dbReference>
<accession>A0A5J4R3M9</accession>
<reference evidence="1" key="1">
    <citation type="submission" date="2019-03" db="EMBL/GenBank/DDBJ databases">
        <title>Single cell metagenomics reveals metabolic interactions within the superorganism composed of flagellate Streblomastix strix and complex community of Bacteroidetes bacteria on its surface.</title>
        <authorList>
            <person name="Treitli S.C."/>
            <person name="Kolisko M."/>
            <person name="Husnik F."/>
            <person name="Keeling P."/>
            <person name="Hampl V."/>
        </authorList>
    </citation>
    <scope>NUCLEOTIDE SEQUENCE</scope>
    <source>
        <strain evidence="1">STM</strain>
    </source>
</reference>
<dbReference type="AlphaFoldDB" id="A0A5J4R3M9"/>
<organism evidence="1">
    <name type="scientific">termite gut metagenome</name>
    <dbReference type="NCBI Taxonomy" id="433724"/>
    <lineage>
        <taxon>unclassified sequences</taxon>
        <taxon>metagenomes</taxon>
        <taxon>organismal metagenomes</taxon>
    </lineage>
</organism>